<evidence type="ECO:0000256" key="3">
    <source>
        <dbReference type="ARBA" id="ARBA00022771"/>
    </source>
</evidence>
<dbReference type="InterPro" id="IPR013087">
    <property type="entry name" value="Znf_C2H2_type"/>
</dbReference>
<dbReference type="GeneID" id="43597107"/>
<evidence type="ECO:0000313" key="8">
    <source>
        <dbReference type="Proteomes" id="UP000254866"/>
    </source>
</evidence>
<evidence type="ECO:0000256" key="2">
    <source>
        <dbReference type="ARBA" id="ARBA00022737"/>
    </source>
</evidence>
<dbReference type="PANTHER" id="PTHR24379:SF121">
    <property type="entry name" value="C2H2-TYPE DOMAIN-CONTAINING PROTEIN"/>
    <property type="match status" value="1"/>
</dbReference>
<keyword evidence="4" id="KW-0862">Zinc</keyword>
<keyword evidence="1" id="KW-0479">Metal-binding</keyword>
<dbReference type="EMBL" id="NPIC01000002">
    <property type="protein sequence ID" value="RDL39918.1"/>
    <property type="molecule type" value="Genomic_DNA"/>
</dbReference>
<reference evidence="7 8" key="1">
    <citation type="journal article" date="2018" name="IMA Fungus">
        <title>IMA Genome-F 9: Draft genome sequence of Annulohypoxylon stygium, Aspergillus mulundensis, Berkeleyomyces basicola (syn. Thielaviopsis basicola), Ceratocystis smalleyi, two Cercospora beticola strains, Coleophoma cylindrospora, Fusarium fracticaudum, Phialophora cf. hyalina, and Morchella septimelata.</title>
        <authorList>
            <person name="Wingfield B.D."/>
            <person name="Bills G.F."/>
            <person name="Dong Y."/>
            <person name="Huang W."/>
            <person name="Nel W.J."/>
            <person name="Swalarsk-Parry B.S."/>
            <person name="Vaghefi N."/>
            <person name="Wilken P.M."/>
            <person name="An Z."/>
            <person name="de Beer Z.W."/>
            <person name="De Vos L."/>
            <person name="Chen L."/>
            <person name="Duong T.A."/>
            <person name="Gao Y."/>
            <person name="Hammerbacher A."/>
            <person name="Kikkert J.R."/>
            <person name="Li Y."/>
            <person name="Li H."/>
            <person name="Li K."/>
            <person name="Li Q."/>
            <person name="Liu X."/>
            <person name="Ma X."/>
            <person name="Naidoo K."/>
            <person name="Pethybridge S.J."/>
            <person name="Sun J."/>
            <person name="Steenkamp E.T."/>
            <person name="van der Nest M.A."/>
            <person name="van Wyk S."/>
            <person name="Wingfield M.J."/>
            <person name="Xiong C."/>
            <person name="Yue Q."/>
            <person name="Zhang X."/>
        </authorList>
    </citation>
    <scope>NUCLEOTIDE SEQUENCE [LARGE SCALE GENOMIC DNA]</scope>
    <source>
        <strain evidence="7 8">BP 5553</strain>
    </source>
</reference>
<feature type="domain" description="C2H2-type" evidence="6">
    <location>
        <begin position="231"/>
        <end position="259"/>
    </location>
</feature>
<dbReference type="AlphaFoldDB" id="A0A370TWR7"/>
<keyword evidence="2" id="KW-0677">Repeat</keyword>
<dbReference type="Gene3D" id="3.30.160.60">
    <property type="entry name" value="Classic Zinc Finger"/>
    <property type="match status" value="3"/>
</dbReference>
<dbReference type="SMART" id="SM00355">
    <property type="entry name" value="ZnF_C2H2"/>
    <property type="match status" value="8"/>
</dbReference>
<protein>
    <recommendedName>
        <fullName evidence="6">C2H2-type domain-containing protein</fullName>
    </recommendedName>
</protein>
<dbReference type="Pfam" id="PF00096">
    <property type="entry name" value="zf-C2H2"/>
    <property type="match status" value="2"/>
</dbReference>
<evidence type="ECO:0000256" key="4">
    <source>
        <dbReference type="ARBA" id="ARBA00022833"/>
    </source>
</evidence>
<dbReference type="InterPro" id="IPR036236">
    <property type="entry name" value="Znf_C2H2_sf"/>
</dbReference>
<evidence type="ECO:0000256" key="1">
    <source>
        <dbReference type="ARBA" id="ARBA00022723"/>
    </source>
</evidence>
<dbReference type="RefSeq" id="XP_031872574.1">
    <property type="nucleotide sequence ID" value="XM_032012881.1"/>
</dbReference>
<dbReference type="Proteomes" id="UP000254866">
    <property type="component" value="Unassembled WGS sequence"/>
</dbReference>
<dbReference type="SUPFAM" id="SSF57667">
    <property type="entry name" value="beta-beta-alpha zinc fingers"/>
    <property type="match status" value="1"/>
</dbReference>
<dbReference type="GO" id="GO:0008270">
    <property type="term" value="F:zinc ion binding"/>
    <property type="evidence" value="ECO:0007669"/>
    <property type="project" value="UniProtKB-KW"/>
</dbReference>
<dbReference type="OrthoDB" id="3559366at2759"/>
<organism evidence="7 8">
    <name type="scientific">Venustampulla echinocandica</name>
    <dbReference type="NCBI Taxonomy" id="2656787"/>
    <lineage>
        <taxon>Eukaryota</taxon>
        <taxon>Fungi</taxon>
        <taxon>Dikarya</taxon>
        <taxon>Ascomycota</taxon>
        <taxon>Pezizomycotina</taxon>
        <taxon>Leotiomycetes</taxon>
        <taxon>Helotiales</taxon>
        <taxon>Pleuroascaceae</taxon>
        <taxon>Venustampulla</taxon>
    </lineage>
</organism>
<evidence type="ECO:0000313" key="7">
    <source>
        <dbReference type="EMBL" id="RDL39918.1"/>
    </source>
</evidence>
<comment type="caution">
    <text evidence="7">The sequence shown here is derived from an EMBL/GenBank/DDBJ whole genome shotgun (WGS) entry which is preliminary data.</text>
</comment>
<dbReference type="PROSITE" id="PS50157">
    <property type="entry name" value="ZINC_FINGER_C2H2_2"/>
    <property type="match status" value="2"/>
</dbReference>
<accession>A0A370TWR7</accession>
<dbReference type="PANTHER" id="PTHR24379">
    <property type="entry name" value="KRAB AND ZINC FINGER DOMAIN-CONTAINING"/>
    <property type="match status" value="1"/>
</dbReference>
<dbReference type="PROSITE" id="PS00028">
    <property type="entry name" value="ZINC_FINGER_C2H2_1"/>
    <property type="match status" value="5"/>
</dbReference>
<keyword evidence="3 5" id="KW-0863">Zinc-finger</keyword>
<sequence>MEYFCYHCPRTCASKAALDNHCWDKRHKPASICIDCGDLFDSAGALEKHTASEHPPSQIELVCDNCHRTFSSMAALDSHCSVKGHQPYLNDFLRQKLGFQAPVLSLECGLCRCQFYDDAGLEQHKADMHQIKCSECPTISTSLTNYLQHLKGKHELACEKCTGTFKSSEALIDHTSQWHEFKCTKCDQIFSSASLLQEHLHPGHLFSCVAGLAGFHALKDLEEHHQVAHRYECNKCDKFFNSMDLLWAHYDSTHIRQRKVCRDFMDPSLDLREHDICFHISRQHIPPPTLVNRSVNDPKPQPTPTTVLARPITASPATIRAILAFEKNMLMLGAERTRRDQEQQAMANSANMEWIRNKAKAMGIDLMSNQTMYPTNQCPKPCESTY</sequence>
<gene>
    <name evidence="7" type="ORF">BP5553_04258</name>
</gene>
<name>A0A370TWR7_9HELO</name>
<dbReference type="STRING" id="2656787.A0A370TWR7"/>
<evidence type="ECO:0000259" key="6">
    <source>
        <dbReference type="PROSITE" id="PS50157"/>
    </source>
</evidence>
<evidence type="ECO:0000256" key="5">
    <source>
        <dbReference type="PROSITE-ProRule" id="PRU00042"/>
    </source>
</evidence>
<feature type="domain" description="C2H2-type" evidence="6">
    <location>
        <begin position="181"/>
        <end position="204"/>
    </location>
</feature>
<proteinExistence type="predicted"/>
<keyword evidence="8" id="KW-1185">Reference proteome</keyword>